<sequence length="98" mass="11670">MHLMMKIKEAMIGEFTGNYLVYENVDPEKHMNAWMKLLIRYRSNNDPWTATYTNTISVHPENQRFLIEMDQHTIETLDGSTHSCFCPYMLEEIIELRV</sequence>
<gene>
    <name evidence="1" type="ORF">Tci_033042</name>
</gene>
<accession>A0A6L2LLB4</accession>
<reference evidence="1" key="1">
    <citation type="journal article" date="2019" name="Sci. Rep.">
        <title>Draft genome of Tanacetum cinerariifolium, the natural source of mosquito coil.</title>
        <authorList>
            <person name="Yamashiro T."/>
            <person name="Shiraishi A."/>
            <person name="Satake H."/>
            <person name="Nakayama K."/>
        </authorList>
    </citation>
    <scope>NUCLEOTIDE SEQUENCE</scope>
</reference>
<dbReference type="AlphaFoldDB" id="A0A6L2LLB4"/>
<organism evidence="1">
    <name type="scientific">Tanacetum cinerariifolium</name>
    <name type="common">Dalmatian daisy</name>
    <name type="synonym">Chrysanthemum cinerariifolium</name>
    <dbReference type="NCBI Taxonomy" id="118510"/>
    <lineage>
        <taxon>Eukaryota</taxon>
        <taxon>Viridiplantae</taxon>
        <taxon>Streptophyta</taxon>
        <taxon>Embryophyta</taxon>
        <taxon>Tracheophyta</taxon>
        <taxon>Spermatophyta</taxon>
        <taxon>Magnoliopsida</taxon>
        <taxon>eudicotyledons</taxon>
        <taxon>Gunneridae</taxon>
        <taxon>Pentapetalae</taxon>
        <taxon>asterids</taxon>
        <taxon>campanulids</taxon>
        <taxon>Asterales</taxon>
        <taxon>Asteraceae</taxon>
        <taxon>Asteroideae</taxon>
        <taxon>Anthemideae</taxon>
        <taxon>Anthemidinae</taxon>
        <taxon>Tanacetum</taxon>
    </lineage>
</organism>
<dbReference type="EMBL" id="BKCJ010004442">
    <property type="protein sequence ID" value="GEU61064.1"/>
    <property type="molecule type" value="Genomic_DNA"/>
</dbReference>
<name>A0A6L2LLB4_TANCI</name>
<comment type="caution">
    <text evidence="1">The sequence shown here is derived from an EMBL/GenBank/DDBJ whole genome shotgun (WGS) entry which is preliminary data.</text>
</comment>
<proteinExistence type="predicted"/>
<protein>
    <submittedName>
        <fullName evidence="1">Uncharacterized protein</fullName>
    </submittedName>
</protein>
<evidence type="ECO:0000313" key="1">
    <source>
        <dbReference type="EMBL" id="GEU61064.1"/>
    </source>
</evidence>